<name>A0A1I8A9X8_9BILA</name>
<dbReference type="Pfam" id="PF08240">
    <property type="entry name" value="ADH_N"/>
    <property type="match status" value="1"/>
</dbReference>
<dbReference type="InterPro" id="IPR020843">
    <property type="entry name" value="ER"/>
</dbReference>
<dbReference type="GO" id="GO:0003960">
    <property type="term" value="F:quinone reductase (NADPH) activity"/>
    <property type="evidence" value="ECO:0007669"/>
    <property type="project" value="TreeGrafter"/>
</dbReference>
<dbReference type="Pfam" id="PF00107">
    <property type="entry name" value="ADH_zinc_N"/>
    <property type="match status" value="1"/>
</dbReference>
<keyword evidence="1" id="KW-0521">NADP</keyword>
<dbReference type="SUPFAM" id="SSF51735">
    <property type="entry name" value="NAD(P)-binding Rossmann-fold domains"/>
    <property type="match status" value="1"/>
</dbReference>
<dbReference type="InterPro" id="IPR013154">
    <property type="entry name" value="ADH-like_N"/>
</dbReference>
<evidence type="ECO:0000256" key="1">
    <source>
        <dbReference type="ARBA" id="ARBA00022857"/>
    </source>
</evidence>
<dbReference type="GO" id="GO:0003730">
    <property type="term" value="F:mRNA 3'-UTR binding"/>
    <property type="evidence" value="ECO:0007669"/>
    <property type="project" value="TreeGrafter"/>
</dbReference>
<feature type="domain" description="Enoyl reductase (ER)" evidence="2">
    <location>
        <begin position="165"/>
        <end position="472"/>
    </location>
</feature>
<dbReference type="CDD" id="cd08253">
    <property type="entry name" value="zeta_crystallin"/>
    <property type="match status" value="1"/>
</dbReference>
<organism evidence="3 4">
    <name type="scientific">Steinernema glaseri</name>
    <dbReference type="NCBI Taxonomy" id="37863"/>
    <lineage>
        <taxon>Eukaryota</taxon>
        <taxon>Metazoa</taxon>
        <taxon>Ecdysozoa</taxon>
        <taxon>Nematoda</taxon>
        <taxon>Chromadorea</taxon>
        <taxon>Rhabditida</taxon>
        <taxon>Tylenchina</taxon>
        <taxon>Panagrolaimomorpha</taxon>
        <taxon>Strongyloidoidea</taxon>
        <taxon>Steinernematidae</taxon>
        <taxon>Steinernema</taxon>
    </lineage>
</organism>
<dbReference type="AlphaFoldDB" id="A0A1I8A9X8"/>
<reference evidence="4" key="1">
    <citation type="submission" date="2016-11" db="UniProtKB">
        <authorList>
            <consortium name="WormBaseParasite"/>
        </authorList>
    </citation>
    <scope>IDENTIFICATION</scope>
</reference>
<dbReference type="SUPFAM" id="SSF50129">
    <property type="entry name" value="GroES-like"/>
    <property type="match status" value="1"/>
</dbReference>
<dbReference type="InterPro" id="IPR013149">
    <property type="entry name" value="ADH-like_C"/>
</dbReference>
<dbReference type="PANTHER" id="PTHR44154:SF1">
    <property type="entry name" value="QUINONE OXIDOREDUCTASE"/>
    <property type="match status" value="1"/>
</dbReference>
<accession>A0A1I8A9X8</accession>
<protein>
    <submittedName>
        <fullName evidence="4">PKS_ER domain-containing protein</fullName>
    </submittedName>
</protein>
<evidence type="ECO:0000313" key="3">
    <source>
        <dbReference type="Proteomes" id="UP000095287"/>
    </source>
</evidence>
<dbReference type="Proteomes" id="UP000095287">
    <property type="component" value="Unplaced"/>
</dbReference>
<dbReference type="GO" id="GO:0070402">
    <property type="term" value="F:NADPH binding"/>
    <property type="evidence" value="ECO:0007669"/>
    <property type="project" value="TreeGrafter"/>
</dbReference>
<dbReference type="FunFam" id="3.40.50.720:FF:000244">
    <property type="entry name" value="quinone oxidoreductase"/>
    <property type="match status" value="1"/>
</dbReference>
<dbReference type="InterPro" id="IPR011032">
    <property type="entry name" value="GroES-like_sf"/>
</dbReference>
<sequence>MMTPSEVDQMPQMRTIGYDSTAVTMPMSVAASSSALNALNQRTVPGSARDQRACAVCADQQCLFGHSFAMCVYKKWTYKPLIFRSYSCPEQSHAQWGLKSSRDVLMKRRWDVFISFRHHRSHCMRVVDFCSLLTENGNNTDRPTSTAMTAALGRTMRAAVVRKFGAPEHILIEQGFPRPSPAAGQVLVRVHASGVNPVDTYIRSGQYANLPALPYVPGREGAGIVEEVGEGVSKLKAGDRVWFTQPITGSAADYTVTEHAYELPEELSFSQGASLGIAYMTAYRALFLKAKAEKGQSVFIHGASGGVGLAACQLAASHGLKVVGSVGTDAGKELALANGAEFVANHRQPDYVQVLMQRYPEGFDIVLEMLANVNLTHDASLIAKYGKICVIGSRGEIQINPRALMQKESSIIGVMLFHNTPEDYDNMGNEISRLIKEGHVRPVVGKEFPLEELAAAHNEVINQTGSLGKIVVNID</sequence>
<dbReference type="PANTHER" id="PTHR44154">
    <property type="entry name" value="QUINONE OXIDOREDUCTASE"/>
    <property type="match status" value="1"/>
</dbReference>
<dbReference type="GO" id="GO:0005829">
    <property type="term" value="C:cytosol"/>
    <property type="evidence" value="ECO:0007669"/>
    <property type="project" value="TreeGrafter"/>
</dbReference>
<dbReference type="Gene3D" id="3.40.50.720">
    <property type="entry name" value="NAD(P)-binding Rossmann-like Domain"/>
    <property type="match status" value="1"/>
</dbReference>
<evidence type="ECO:0000259" key="2">
    <source>
        <dbReference type="SMART" id="SM00829"/>
    </source>
</evidence>
<dbReference type="InterPro" id="IPR036291">
    <property type="entry name" value="NAD(P)-bd_dom_sf"/>
</dbReference>
<proteinExistence type="predicted"/>
<dbReference type="WBParaSite" id="L893_g358.t1">
    <property type="protein sequence ID" value="L893_g358.t1"/>
    <property type="gene ID" value="L893_g358"/>
</dbReference>
<dbReference type="Gene3D" id="3.90.180.10">
    <property type="entry name" value="Medium-chain alcohol dehydrogenases, catalytic domain"/>
    <property type="match status" value="1"/>
</dbReference>
<dbReference type="InterPro" id="IPR051603">
    <property type="entry name" value="Zinc-ADH_QOR/CCCR"/>
</dbReference>
<dbReference type="SMART" id="SM00829">
    <property type="entry name" value="PKS_ER"/>
    <property type="match status" value="1"/>
</dbReference>
<evidence type="ECO:0000313" key="4">
    <source>
        <dbReference type="WBParaSite" id="L893_g358.t1"/>
    </source>
</evidence>
<keyword evidence="3" id="KW-1185">Reference proteome</keyword>